<gene>
    <name evidence="1" type="ORF">SAMN06296036_1465</name>
</gene>
<name>A0A1Y6CW97_9BACT</name>
<accession>A0A1Y6CW97</accession>
<dbReference type="Proteomes" id="UP000192907">
    <property type="component" value="Unassembled WGS sequence"/>
</dbReference>
<sequence length="356" mass="41003">MPNNRSNLEPYTKLLRSIPTFENQSVKSDRNSLYLLNVKFTLTDGKDLQDILRLSLKYGMAPSGVLVNRLSEAERQDLDKCGISYITLEGHISIQTRFEWVKRQPIDGFKKRPHSNQEKLAVDISPTTLVSPNALAILDCLFRLDDETLNMFTAYKLSSKIGLSQPKFSSIMSSLGVKSLYDLKSKIATLEPSEFAKKFRYSRTRQSMTPYFKLKKYYHPVNSDIDSIWPKIIEEIQEGPGKINYAPSEQLKKMGYLRDNTYSLWVDSKELKSFKKRYRLIPSQKHNDGAIAICSPAKDFLKEAIITKLDEPSSRYQELFGSLNIFRVIWDLGFGDSRHQELQVDLLWKVLHGSRL</sequence>
<organism evidence="1 2">
    <name type="scientific">Pseudobacteriovorax antillogorgiicola</name>
    <dbReference type="NCBI Taxonomy" id="1513793"/>
    <lineage>
        <taxon>Bacteria</taxon>
        <taxon>Pseudomonadati</taxon>
        <taxon>Bdellovibrionota</taxon>
        <taxon>Oligoflexia</taxon>
        <taxon>Oligoflexales</taxon>
        <taxon>Pseudobacteriovoracaceae</taxon>
        <taxon>Pseudobacteriovorax</taxon>
    </lineage>
</organism>
<reference evidence="2" key="1">
    <citation type="submission" date="2017-04" db="EMBL/GenBank/DDBJ databases">
        <authorList>
            <person name="Varghese N."/>
            <person name="Submissions S."/>
        </authorList>
    </citation>
    <scope>NUCLEOTIDE SEQUENCE [LARGE SCALE GENOMIC DNA]</scope>
    <source>
        <strain evidence="2">RKEM611</strain>
    </source>
</reference>
<dbReference type="EMBL" id="FWZT01000046">
    <property type="protein sequence ID" value="SMF83321.1"/>
    <property type="molecule type" value="Genomic_DNA"/>
</dbReference>
<protein>
    <submittedName>
        <fullName evidence="1">Uncharacterized protein</fullName>
    </submittedName>
</protein>
<evidence type="ECO:0000313" key="2">
    <source>
        <dbReference type="Proteomes" id="UP000192907"/>
    </source>
</evidence>
<dbReference type="AlphaFoldDB" id="A0A1Y6CW97"/>
<keyword evidence="2" id="KW-1185">Reference proteome</keyword>
<evidence type="ECO:0000313" key="1">
    <source>
        <dbReference type="EMBL" id="SMF83321.1"/>
    </source>
</evidence>
<proteinExistence type="predicted"/>